<keyword evidence="1" id="KW-0732">Signal</keyword>
<keyword evidence="3" id="KW-1185">Reference proteome</keyword>
<gene>
    <name evidence="2" type="ORF">L2Y54_13045</name>
</gene>
<dbReference type="EMBL" id="CP091244">
    <property type="protein sequence ID" value="UJS22867.1"/>
    <property type="molecule type" value="Genomic_DNA"/>
</dbReference>
<accession>A0ABY3STL8</accession>
<organism evidence="2 3">
    <name type="scientific">Thiothrix winogradskyi</name>
    <dbReference type="NCBI Taxonomy" id="96472"/>
    <lineage>
        <taxon>Bacteria</taxon>
        <taxon>Pseudomonadati</taxon>
        <taxon>Pseudomonadota</taxon>
        <taxon>Gammaproteobacteria</taxon>
        <taxon>Thiotrichales</taxon>
        <taxon>Thiotrichaceae</taxon>
        <taxon>Thiothrix</taxon>
    </lineage>
</organism>
<dbReference type="PROSITE" id="PS51257">
    <property type="entry name" value="PROKAR_LIPOPROTEIN"/>
    <property type="match status" value="1"/>
</dbReference>
<evidence type="ECO:0000313" key="2">
    <source>
        <dbReference type="EMBL" id="UJS22867.1"/>
    </source>
</evidence>
<proteinExistence type="predicted"/>
<sequence length="77" mass="8313">MKSMKTLLCAALFAASLQGCVTLAAPELKQDEKIQVPAVAYQEDVVEQTPEQVSTEVLVEVMRDVLVPIITALIARG</sequence>
<evidence type="ECO:0008006" key="4">
    <source>
        <dbReference type="Google" id="ProtNLM"/>
    </source>
</evidence>
<evidence type="ECO:0000313" key="3">
    <source>
        <dbReference type="Proteomes" id="UP001054801"/>
    </source>
</evidence>
<name>A0ABY3STL8_9GAMM</name>
<feature type="signal peptide" evidence="1">
    <location>
        <begin position="1"/>
        <end position="24"/>
    </location>
</feature>
<dbReference type="Proteomes" id="UP001054801">
    <property type="component" value="Chromosome"/>
</dbReference>
<evidence type="ECO:0000256" key="1">
    <source>
        <dbReference type="SAM" id="SignalP"/>
    </source>
</evidence>
<feature type="chain" id="PRO_5047311573" description="Lipoprotein" evidence="1">
    <location>
        <begin position="25"/>
        <end position="77"/>
    </location>
</feature>
<dbReference type="RefSeq" id="WP_236496629.1">
    <property type="nucleotide sequence ID" value="NZ_CP091244.1"/>
</dbReference>
<protein>
    <recommendedName>
        <fullName evidence="4">Lipoprotein</fullName>
    </recommendedName>
</protein>
<reference evidence="2" key="1">
    <citation type="journal article" date="2022" name="Microorganisms">
        <title>Two New Species of Filamentous Sulfur Bacteria of the Genus Thiothrix, Thiothrix winogradskyi sp. nov. and 'Candidatus Thiothrix sulfatifontis' sp. nov.</title>
        <authorList>
            <person name="Ravin N.V."/>
            <person name="Rossetti S."/>
            <person name="Beletsky A.V."/>
            <person name="Kadnikov V.V."/>
            <person name="Rudenko T.S."/>
            <person name="Smolyakov D.D."/>
            <person name="Moskvitina M.I."/>
            <person name="Gureeva M.V."/>
            <person name="Mardanov A.V."/>
            <person name="Grabovich M.Y."/>
        </authorList>
    </citation>
    <scope>NUCLEOTIDE SEQUENCE</scope>
    <source>
        <strain evidence="2">CT3</strain>
    </source>
</reference>